<dbReference type="GO" id="GO:0045892">
    <property type="term" value="P:negative regulation of DNA-templated transcription"/>
    <property type="evidence" value="ECO:0007669"/>
    <property type="project" value="InterPro"/>
</dbReference>
<protein>
    <submittedName>
        <fullName evidence="7">TetR family transcriptional regulator</fullName>
    </submittedName>
</protein>
<dbReference type="InterPro" id="IPR004111">
    <property type="entry name" value="Repressor_TetR_C"/>
</dbReference>
<dbReference type="InterPro" id="IPR003012">
    <property type="entry name" value="Tet_transcr_reg_TetR"/>
</dbReference>
<evidence type="ECO:0000313" key="7">
    <source>
        <dbReference type="EMBL" id="PAK95799.1"/>
    </source>
</evidence>
<feature type="DNA-binding region" description="H-T-H motif" evidence="5">
    <location>
        <begin position="28"/>
        <end position="47"/>
    </location>
</feature>
<name>A0A269ZDS1_9MICO</name>
<comment type="caution">
    <text evidence="7">The sequence shown here is derived from an EMBL/GenBank/DDBJ whole genome shotgun (WGS) entry which is preliminary data.</text>
</comment>
<evidence type="ECO:0000259" key="6">
    <source>
        <dbReference type="PROSITE" id="PS50977"/>
    </source>
</evidence>
<evidence type="ECO:0000256" key="2">
    <source>
        <dbReference type="ARBA" id="ARBA00023015"/>
    </source>
</evidence>
<dbReference type="InterPro" id="IPR001647">
    <property type="entry name" value="HTH_TetR"/>
</dbReference>
<keyword evidence="2" id="KW-0805">Transcription regulation</keyword>
<dbReference type="InterPro" id="IPR009057">
    <property type="entry name" value="Homeodomain-like_sf"/>
</dbReference>
<sequence>MVIMRLNRDRLVSAALDLVDVEGAEALSMRVLADRVDRQVSSLYNHVSGRDDLIEAMRARIVTGIDVSAFAESSGLAWDEAIEVWARSYLRVFAAHPNLIRLLATTSIRDRSTYAMYDAVVAGLRRGGWPESEVIAVVRTVEAHVLGSALDMVAPGDLLAQEAADEQFPAVHAALAAHNADSYGAEPSFELGLAALLDGLRVRLAARVA</sequence>
<keyword evidence="1" id="KW-0678">Repressor</keyword>
<evidence type="ECO:0000256" key="5">
    <source>
        <dbReference type="PROSITE-ProRule" id="PRU00335"/>
    </source>
</evidence>
<accession>A0A269ZDS1</accession>
<dbReference type="Pfam" id="PF02909">
    <property type="entry name" value="TetR_C_1"/>
    <property type="match status" value="1"/>
</dbReference>
<proteinExistence type="predicted"/>
<keyword evidence="4" id="KW-0804">Transcription</keyword>
<dbReference type="GO" id="GO:0003677">
    <property type="term" value="F:DNA binding"/>
    <property type="evidence" value="ECO:0007669"/>
    <property type="project" value="UniProtKB-UniRule"/>
</dbReference>
<dbReference type="AlphaFoldDB" id="A0A269ZDS1"/>
<dbReference type="PRINTS" id="PR00400">
    <property type="entry name" value="TETREPRESSOR"/>
</dbReference>
<dbReference type="Proteomes" id="UP000216867">
    <property type="component" value="Unassembled WGS sequence"/>
</dbReference>
<evidence type="ECO:0000256" key="1">
    <source>
        <dbReference type="ARBA" id="ARBA00022491"/>
    </source>
</evidence>
<dbReference type="PROSITE" id="PS50977">
    <property type="entry name" value="HTH_TETR_2"/>
    <property type="match status" value="1"/>
</dbReference>
<keyword evidence="3 5" id="KW-0238">DNA-binding</keyword>
<dbReference type="EMBL" id="NCWY01000006">
    <property type="protein sequence ID" value="PAK95799.1"/>
    <property type="molecule type" value="Genomic_DNA"/>
</dbReference>
<evidence type="ECO:0000256" key="3">
    <source>
        <dbReference type="ARBA" id="ARBA00023125"/>
    </source>
</evidence>
<dbReference type="SUPFAM" id="SSF46689">
    <property type="entry name" value="Homeodomain-like"/>
    <property type="match status" value="1"/>
</dbReference>
<reference evidence="7 8" key="1">
    <citation type="submission" date="2017-04" db="EMBL/GenBank/DDBJ databases">
        <title>Kefir bacterial isolates.</title>
        <authorList>
            <person name="Kim Y."/>
            <person name="Blasche S."/>
            <person name="Patil K.R."/>
        </authorList>
    </citation>
    <scope>NUCLEOTIDE SEQUENCE [LARGE SCALE GENOMIC DNA]</scope>
    <source>
        <strain evidence="7 8">OG2</strain>
    </source>
</reference>
<evidence type="ECO:0000313" key="8">
    <source>
        <dbReference type="Proteomes" id="UP000216867"/>
    </source>
</evidence>
<dbReference type="SUPFAM" id="SSF48498">
    <property type="entry name" value="Tetracyclin repressor-like, C-terminal domain"/>
    <property type="match status" value="1"/>
</dbReference>
<gene>
    <name evidence="7" type="ORF">B8X04_08630</name>
</gene>
<feature type="domain" description="HTH tetR-type" evidence="6">
    <location>
        <begin position="5"/>
        <end position="65"/>
    </location>
</feature>
<evidence type="ECO:0000256" key="4">
    <source>
        <dbReference type="ARBA" id="ARBA00023163"/>
    </source>
</evidence>
<organism evidence="7 8">
    <name type="scientific">Brevibacterium casei</name>
    <dbReference type="NCBI Taxonomy" id="33889"/>
    <lineage>
        <taxon>Bacteria</taxon>
        <taxon>Bacillati</taxon>
        <taxon>Actinomycetota</taxon>
        <taxon>Actinomycetes</taxon>
        <taxon>Micrococcales</taxon>
        <taxon>Brevibacteriaceae</taxon>
        <taxon>Brevibacterium</taxon>
    </lineage>
</organism>
<dbReference type="InterPro" id="IPR036271">
    <property type="entry name" value="Tet_transcr_reg_TetR-rel_C_sf"/>
</dbReference>
<dbReference type="Gene3D" id="1.10.357.10">
    <property type="entry name" value="Tetracycline Repressor, domain 2"/>
    <property type="match status" value="1"/>
</dbReference>
<dbReference type="GO" id="GO:0046677">
    <property type="term" value="P:response to antibiotic"/>
    <property type="evidence" value="ECO:0007669"/>
    <property type="project" value="InterPro"/>
</dbReference>